<dbReference type="AlphaFoldDB" id="A0A1Y2DA66"/>
<dbReference type="Gene3D" id="3.10.450.580">
    <property type="entry name" value="Mediator complex, subunit Med6"/>
    <property type="match status" value="1"/>
</dbReference>
<feature type="compositionally biased region" description="Low complexity" evidence="9">
    <location>
        <begin position="256"/>
        <end position="265"/>
    </location>
</feature>
<dbReference type="InterPro" id="IPR007018">
    <property type="entry name" value="Mediator_Med6"/>
</dbReference>
<comment type="function">
    <text evidence="8">Component of the Mediator complex, a coactivator involved in the regulated transcription of nearly all RNA polymerase II-dependent genes. Mediator functions as a bridge to convey information from gene-specific regulatory proteins to the basal RNA polymerase II transcription machinery. Mediator is recruited to promoters by direct interactions with regulatory proteins and serves as a scaffold for the assembly of a functional preinitiation complex with RNA polymerase II and the general transcription factors.</text>
</comment>
<keyword evidence="5 8" id="KW-0804">Transcription</keyword>
<evidence type="ECO:0000256" key="5">
    <source>
        <dbReference type="ARBA" id="ARBA00023163"/>
    </source>
</evidence>
<evidence type="ECO:0000256" key="9">
    <source>
        <dbReference type="SAM" id="MobiDB-lite"/>
    </source>
</evidence>
<evidence type="ECO:0000313" key="10">
    <source>
        <dbReference type="EMBL" id="ORY55555.1"/>
    </source>
</evidence>
<dbReference type="InterPro" id="IPR038566">
    <property type="entry name" value="Mediator_Med6_sf"/>
</dbReference>
<keyword evidence="6 8" id="KW-0539">Nucleus</keyword>
<evidence type="ECO:0000256" key="6">
    <source>
        <dbReference type="ARBA" id="ARBA00023242"/>
    </source>
</evidence>
<sequence>MATPAPVPPSLSHLQWRATEWLLAFGPLRPEIVMDYFVLSPFFDRTSNNATLRMQMQFSRGGMEGVDEEAELRRFVGAEYAVVHAAPPSLFIIHKRDRTSPTEATTTAAYYILNDNIYQGPSLYTVINERVLTSLHALSSSLTLLRNSKLSWSPESLYSWDIRPPAASAQLDSAVAAAEAAPDALEGERKRPREEGDEEGETVEGGEDDEDTLRPAGAFNPLLFRALQSVAASLPNPPPPPVLPQPPAPPAKKEASVAPSASAEAMEVDEKENEGEGSKEKSTGIRLSASGKRKPKKAA</sequence>
<dbReference type="InParanoid" id="A0A1Y2DA66"/>
<evidence type="ECO:0000256" key="1">
    <source>
        <dbReference type="ARBA" id="ARBA00004123"/>
    </source>
</evidence>
<accession>A0A1Y2DA66</accession>
<feature type="compositionally biased region" description="Pro residues" evidence="9">
    <location>
        <begin position="235"/>
        <end position="250"/>
    </location>
</feature>
<dbReference type="STRING" id="106004.A0A1Y2DA66"/>
<dbReference type="GO" id="GO:0006357">
    <property type="term" value="P:regulation of transcription by RNA polymerase II"/>
    <property type="evidence" value="ECO:0007669"/>
    <property type="project" value="InterPro"/>
</dbReference>
<evidence type="ECO:0000256" key="2">
    <source>
        <dbReference type="ARBA" id="ARBA00007526"/>
    </source>
</evidence>
<name>A0A1Y2DA66_9BASI</name>
<organism evidence="10 11">
    <name type="scientific">Leucosporidium creatinivorum</name>
    <dbReference type="NCBI Taxonomy" id="106004"/>
    <lineage>
        <taxon>Eukaryota</taxon>
        <taxon>Fungi</taxon>
        <taxon>Dikarya</taxon>
        <taxon>Basidiomycota</taxon>
        <taxon>Pucciniomycotina</taxon>
        <taxon>Microbotryomycetes</taxon>
        <taxon>Leucosporidiales</taxon>
        <taxon>Leucosporidium</taxon>
    </lineage>
</organism>
<keyword evidence="8" id="KW-0010">Activator</keyword>
<proteinExistence type="inferred from homology"/>
<protein>
    <recommendedName>
        <fullName evidence="3 8">Mediator of RNA polymerase II transcription subunit 6</fullName>
    </recommendedName>
    <alternativeName>
        <fullName evidence="7 8">Mediator complex subunit 6</fullName>
    </alternativeName>
</protein>
<dbReference type="Pfam" id="PF04934">
    <property type="entry name" value="Med6"/>
    <property type="match status" value="1"/>
</dbReference>
<feature type="region of interest" description="Disordered" evidence="9">
    <location>
        <begin position="173"/>
        <end position="215"/>
    </location>
</feature>
<dbReference type="OrthoDB" id="344220at2759"/>
<keyword evidence="11" id="KW-1185">Reference proteome</keyword>
<evidence type="ECO:0000256" key="8">
    <source>
        <dbReference type="RuleBase" id="RU364143"/>
    </source>
</evidence>
<evidence type="ECO:0000313" key="11">
    <source>
        <dbReference type="Proteomes" id="UP000193467"/>
    </source>
</evidence>
<comment type="subunit">
    <text evidence="8">Component of the Mediator complex.</text>
</comment>
<dbReference type="FunCoup" id="A0A1Y2DA66">
    <property type="interactions" value="581"/>
</dbReference>
<comment type="similarity">
    <text evidence="2 8">Belongs to the Mediator complex subunit 6 family.</text>
</comment>
<feature type="compositionally biased region" description="Low complexity" evidence="9">
    <location>
        <begin position="173"/>
        <end position="184"/>
    </location>
</feature>
<dbReference type="Proteomes" id="UP000193467">
    <property type="component" value="Unassembled WGS sequence"/>
</dbReference>
<feature type="compositionally biased region" description="Basic and acidic residues" evidence="9">
    <location>
        <begin position="274"/>
        <end position="283"/>
    </location>
</feature>
<dbReference type="EMBL" id="MCGR01000090">
    <property type="protein sequence ID" value="ORY55555.1"/>
    <property type="molecule type" value="Genomic_DNA"/>
</dbReference>
<evidence type="ECO:0000256" key="3">
    <source>
        <dbReference type="ARBA" id="ARBA00020634"/>
    </source>
</evidence>
<comment type="subcellular location">
    <subcellularLocation>
        <location evidence="1 8">Nucleus</location>
    </subcellularLocation>
</comment>
<keyword evidence="4 8" id="KW-0805">Transcription regulation</keyword>
<evidence type="ECO:0000256" key="7">
    <source>
        <dbReference type="ARBA" id="ARBA00031259"/>
    </source>
</evidence>
<gene>
    <name evidence="8" type="primary">MED6</name>
    <name evidence="10" type="ORF">BCR35DRAFT_296461</name>
</gene>
<dbReference type="GO" id="GO:0016592">
    <property type="term" value="C:mediator complex"/>
    <property type="evidence" value="ECO:0007669"/>
    <property type="project" value="InterPro"/>
</dbReference>
<comment type="caution">
    <text evidence="10">The sequence shown here is derived from an EMBL/GenBank/DDBJ whole genome shotgun (WGS) entry which is preliminary data.</text>
</comment>
<feature type="region of interest" description="Disordered" evidence="9">
    <location>
        <begin position="231"/>
        <end position="299"/>
    </location>
</feature>
<dbReference type="GO" id="GO:0003712">
    <property type="term" value="F:transcription coregulator activity"/>
    <property type="evidence" value="ECO:0007669"/>
    <property type="project" value="InterPro"/>
</dbReference>
<evidence type="ECO:0000256" key="4">
    <source>
        <dbReference type="ARBA" id="ARBA00023015"/>
    </source>
</evidence>
<dbReference type="PANTHER" id="PTHR13104">
    <property type="entry name" value="MED-6-RELATED"/>
    <property type="match status" value="1"/>
</dbReference>
<reference evidence="10 11" key="1">
    <citation type="submission" date="2016-07" db="EMBL/GenBank/DDBJ databases">
        <title>Pervasive Adenine N6-methylation of Active Genes in Fungi.</title>
        <authorList>
            <consortium name="DOE Joint Genome Institute"/>
            <person name="Mondo S.J."/>
            <person name="Dannebaum R.O."/>
            <person name="Kuo R.C."/>
            <person name="Labutti K."/>
            <person name="Haridas S."/>
            <person name="Kuo A."/>
            <person name="Salamov A."/>
            <person name="Ahrendt S.R."/>
            <person name="Lipzen A."/>
            <person name="Sullivan W."/>
            <person name="Andreopoulos W.B."/>
            <person name="Clum A."/>
            <person name="Lindquist E."/>
            <person name="Daum C."/>
            <person name="Ramamoorthy G.K."/>
            <person name="Gryganskyi A."/>
            <person name="Culley D."/>
            <person name="Magnuson J.K."/>
            <person name="James T.Y."/>
            <person name="O'Malley M.A."/>
            <person name="Stajich J.E."/>
            <person name="Spatafora J.W."/>
            <person name="Visel A."/>
            <person name="Grigoriev I.V."/>
        </authorList>
    </citation>
    <scope>NUCLEOTIDE SEQUENCE [LARGE SCALE GENOMIC DNA]</scope>
    <source>
        <strain evidence="10 11">62-1032</strain>
    </source>
</reference>
<feature type="compositionally biased region" description="Acidic residues" evidence="9">
    <location>
        <begin position="195"/>
        <end position="211"/>
    </location>
</feature>